<accession>A0A1G7R628</accession>
<comment type="caution">
    <text evidence="5">Lacks conserved residue(s) required for the propagation of feature annotation.</text>
</comment>
<reference evidence="8 9" key="1">
    <citation type="submission" date="2016-10" db="EMBL/GenBank/DDBJ databases">
        <authorList>
            <person name="Varghese N."/>
            <person name="Submissions S."/>
        </authorList>
    </citation>
    <scope>NUCLEOTIDE SEQUENCE [LARGE SCALE GENOMIC DNA]</scope>
    <source>
        <strain evidence="8 9">S7-754</strain>
    </source>
</reference>
<dbReference type="RefSeq" id="WP_149683439.1">
    <property type="nucleotide sequence ID" value="NZ_FNBI01000010.1"/>
</dbReference>
<keyword evidence="9" id="KW-1185">Reference proteome</keyword>
<dbReference type="AlphaFoldDB" id="A0A1G7R628"/>
<reference evidence="7 10" key="2">
    <citation type="submission" date="2019-12" db="EMBL/GenBank/DDBJ databases">
        <authorList>
            <person name="Zheng J."/>
        </authorList>
    </citation>
    <scope>NUCLEOTIDE SEQUENCE [LARGE SCALE GENOMIC DNA]</scope>
    <source>
        <strain evidence="7 10">DSM 27347</strain>
    </source>
</reference>
<evidence type="ECO:0000313" key="9">
    <source>
        <dbReference type="Proteomes" id="UP000323502"/>
    </source>
</evidence>
<dbReference type="GO" id="GO:0008173">
    <property type="term" value="F:RNA methyltransferase activity"/>
    <property type="evidence" value="ECO:0007669"/>
    <property type="project" value="InterPro"/>
</dbReference>
<dbReference type="Proteomes" id="UP000323502">
    <property type="component" value="Unassembled WGS sequence"/>
</dbReference>
<evidence type="ECO:0000256" key="1">
    <source>
        <dbReference type="ARBA" id="ARBA00022603"/>
    </source>
</evidence>
<evidence type="ECO:0000256" key="4">
    <source>
        <dbReference type="ARBA" id="ARBA00022884"/>
    </source>
</evidence>
<dbReference type="InterPro" id="IPR029063">
    <property type="entry name" value="SAM-dependent_MTases_sf"/>
</dbReference>
<name>A0A1G7R628_9SPHN</name>
<dbReference type="EMBL" id="WSUT01000005">
    <property type="protein sequence ID" value="MWC44808.1"/>
    <property type="molecule type" value="Genomic_DNA"/>
</dbReference>
<gene>
    <name evidence="7" type="ORF">GQR91_14345</name>
    <name evidence="8" type="ORF">SAMN05216557_11066</name>
</gene>
<sequence length="395" mass="41310">MTPAARTQAAIELLDAIIGAARSGGAAADTLIARYFAERRYAGSKDRRAVRERVYAAIRAAGDVPASGRAAMVALADADAELAATFDGSRHGPAPISADETRAAGGVAPAWLEAALLASGLERQALPALVERAPLDVRVNRLKATRDDVLPAFPDAAPTPFAEHGVRLPTGSAVEASAPFDEGAIEVQDEGSQLVGSVLQAVPGERIVDLCAGAGGKTLALAAAMNNAGALLACDVDRARLQRLPQRAARAGVTIAETRLMNPARETEALADWLGLADGVLVDAPCSGTGTWRRNPEARWRLTAERLARLQATQAHVLDVAAALVRPGGRIVYIVCSLLDEEGTDQIAAFLARHDGWSAEEPSLPAGRRHGQGWRLDPAADGTDGFFVARLRAPC</sequence>
<comment type="similarity">
    <text evidence="5">Belongs to the class I-like SAM-binding methyltransferase superfamily. RsmB/NOP family.</text>
</comment>
<dbReference type="InterPro" id="IPR023267">
    <property type="entry name" value="RCMT"/>
</dbReference>
<feature type="binding site" evidence="5">
    <location>
        <position position="235"/>
    </location>
    <ligand>
        <name>S-adenosyl-L-methionine</name>
        <dbReference type="ChEBI" id="CHEBI:59789"/>
    </ligand>
</feature>
<evidence type="ECO:0000259" key="6">
    <source>
        <dbReference type="PROSITE" id="PS51686"/>
    </source>
</evidence>
<dbReference type="PROSITE" id="PS51686">
    <property type="entry name" value="SAM_MT_RSMB_NOP"/>
    <property type="match status" value="1"/>
</dbReference>
<dbReference type="PRINTS" id="PR02008">
    <property type="entry name" value="RCMTFAMILY"/>
</dbReference>
<dbReference type="GO" id="GO:0003723">
    <property type="term" value="F:RNA binding"/>
    <property type="evidence" value="ECO:0007669"/>
    <property type="project" value="UniProtKB-UniRule"/>
</dbReference>
<dbReference type="EMBL" id="FNBI01000010">
    <property type="protein sequence ID" value="SDG06164.1"/>
    <property type="molecule type" value="Genomic_DNA"/>
</dbReference>
<feature type="domain" description="SAM-dependent MTase RsmB/NOP-type" evidence="6">
    <location>
        <begin position="116"/>
        <end position="394"/>
    </location>
</feature>
<evidence type="ECO:0000313" key="8">
    <source>
        <dbReference type="EMBL" id="SDG06164.1"/>
    </source>
</evidence>
<evidence type="ECO:0000256" key="5">
    <source>
        <dbReference type="PROSITE-ProRule" id="PRU01023"/>
    </source>
</evidence>
<feature type="active site" description="Nucleophile" evidence="5">
    <location>
        <position position="336"/>
    </location>
</feature>
<protein>
    <submittedName>
        <fullName evidence="8">16S rRNA (Cytosine967-C5)-methyltransferase</fullName>
    </submittedName>
    <submittedName>
        <fullName evidence="7">RsmB/NOP family class I SAM-dependent RNA methyltransferase</fullName>
    </submittedName>
</protein>
<evidence type="ECO:0000313" key="10">
    <source>
        <dbReference type="Proteomes" id="UP000436801"/>
    </source>
</evidence>
<proteinExistence type="inferred from homology"/>
<organism evidence="8 9">
    <name type="scientific">Sphingomonas carotinifaciens</name>
    <dbReference type="NCBI Taxonomy" id="1166323"/>
    <lineage>
        <taxon>Bacteria</taxon>
        <taxon>Pseudomonadati</taxon>
        <taxon>Pseudomonadota</taxon>
        <taxon>Alphaproteobacteria</taxon>
        <taxon>Sphingomonadales</taxon>
        <taxon>Sphingomonadaceae</taxon>
        <taxon>Sphingomonas</taxon>
    </lineage>
</organism>
<evidence type="ECO:0000313" key="7">
    <source>
        <dbReference type="EMBL" id="MWC44808.1"/>
    </source>
</evidence>
<keyword evidence="2 5" id="KW-0808">Transferase</keyword>
<dbReference type="InterPro" id="IPR001678">
    <property type="entry name" value="MeTrfase_RsmB-F_NOP2_dom"/>
</dbReference>
<dbReference type="GO" id="GO:0001510">
    <property type="term" value="P:RNA methylation"/>
    <property type="evidence" value="ECO:0007669"/>
    <property type="project" value="InterPro"/>
</dbReference>
<feature type="binding site" evidence="5">
    <location>
        <position position="283"/>
    </location>
    <ligand>
        <name>S-adenosyl-L-methionine</name>
        <dbReference type="ChEBI" id="CHEBI:59789"/>
    </ligand>
</feature>
<keyword evidence="3 5" id="KW-0949">S-adenosyl-L-methionine</keyword>
<dbReference type="PANTHER" id="PTHR22807">
    <property type="entry name" value="NOP2 YEAST -RELATED NOL1/NOP2/FMU SUN DOMAIN-CONTAINING"/>
    <property type="match status" value="1"/>
</dbReference>
<dbReference type="InterPro" id="IPR049560">
    <property type="entry name" value="MeTrfase_RsmB-F_NOP2_cat"/>
</dbReference>
<keyword evidence="1 5" id="KW-0489">Methyltransferase</keyword>
<evidence type="ECO:0000256" key="2">
    <source>
        <dbReference type="ARBA" id="ARBA00022679"/>
    </source>
</evidence>
<keyword evidence="4 5" id="KW-0694">RNA-binding</keyword>
<dbReference type="PANTHER" id="PTHR22807:SF53">
    <property type="entry name" value="RIBOSOMAL RNA SMALL SUBUNIT METHYLTRANSFERASE B-RELATED"/>
    <property type="match status" value="1"/>
</dbReference>
<dbReference type="Pfam" id="PF01189">
    <property type="entry name" value="Methyltr_RsmB-F"/>
    <property type="match status" value="1"/>
</dbReference>
<dbReference type="Gene3D" id="3.40.50.150">
    <property type="entry name" value="Vaccinia Virus protein VP39"/>
    <property type="match status" value="1"/>
</dbReference>
<evidence type="ECO:0000256" key="3">
    <source>
        <dbReference type="ARBA" id="ARBA00022691"/>
    </source>
</evidence>
<dbReference type="SUPFAM" id="SSF53335">
    <property type="entry name" value="S-adenosyl-L-methionine-dependent methyltransferases"/>
    <property type="match status" value="1"/>
</dbReference>
<dbReference type="Proteomes" id="UP000436801">
    <property type="component" value="Unassembled WGS sequence"/>
</dbReference>
<dbReference type="OrthoDB" id="9810297at2"/>